<reference evidence="5 6" key="1">
    <citation type="submission" date="2016-10" db="EMBL/GenBank/DDBJ databases">
        <authorList>
            <person name="de Groot N.N."/>
        </authorList>
    </citation>
    <scope>NUCLEOTIDE SEQUENCE [LARGE SCALE GENOMIC DNA]</scope>
    <source>
        <strain evidence="5 6">DSM 44892</strain>
    </source>
</reference>
<dbReference type="Gene3D" id="1.10.1660.10">
    <property type="match status" value="1"/>
</dbReference>
<evidence type="ECO:0000256" key="2">
    <source>
        <dbReference type="ARBA" id="ARBA00023015"/>
    </source>
</evidence>
<dbReference type="SMART" id="SM00422">
    <property type="entry name" value="HTH_MERR"/>
    <property type="match status" value="1"/>
</dbReference>
<dbReference type="EMBL" id="FNDN01000003">
    <property type="protein sequence ID" value="SDH84178.1"/>
    <property type="molecule type" value="Genomic_DNA"/>
</dbReference>
<keyword evidence="3 5" id="KW-0238">DNA-binding</keyword>
<dbReference type="InterPro" id="IPR009061">
    <property type="entry name" value="DNA-bd_dom_put_sf"/>
</dbReference>
<dbReference type="OrthoDB" id="4567915at2"/>
<dbReference type="PROSITE" id="PS50937">
    <property type="entry name" value="HTH_MERR_2"/>
    <property type="match status" value="1"/>
</dbReference>
<evidence type="ECO:0000256" key="1">
    <source>
        <dbReference type="ARBA" id="ARBA00022491"/>
    </source>
</evidence>
<dbReference type="GO" id="GO:0003700">
    <property type="term" value="F:DNA-binding transcription factor activity"/>
    <property type="evidence" value="ECO:0007669"/>
    <property type="project" value="InterPro"/>
</dbReference>
<dbReference type="PRINTS" id="PR00040">
    <property type="entry name" value="HTHMERR"/>
</dbReference>
<organism evidence="5 6">
    <name type="scientific">Rhodococcus triatomae</name>
    <dbReference type="NCBI Taxonomy" id="300028"/>
    <lineage>
        <taxon>Bacteria</taxon>
        <taxon>Bacillati</taxon>
        <taxon>Actinomycetota</taxon>
        <taxon>Actinomycetes</taxon>
        <taxon>Mycobacteriales</taxon>
        <taxon>Nocardiaceae</taxon>
        <taxon>Rhodococcus</taxon>
    </lineage>
</organism>
<evidence type="ECO:0000256" key="4">
    <source>
        <dbReference type="ARBA" id="ARBA00023163"/>
    </source>
</evidence>
<accession>A0A1G8FPU2</accession>
<keyword evidence="1" id="KW-0678">Repressor</keyword>
<dbReference type="PANTHER" id="PTHR30204">
    <property type="entry name" value="REDOX-CYCLING DRUG-SENSING TRANSCRIPTIONAL ACTIVATOR SOXR"/>
    <property type="match status" value="1"/>
</dbReference>
<proteinExistence type="predicted"/>
<dbReference type="Proteomes" id="UP000183263">
    <property type="component" value="Unassembled WGS sequence"/>
</dbReference>
<dbReference type="InterPro" id="IPR000551">
    <property type="entry name" value="MerR-type_HTH_dom"/>
</dbReference>
<dbReference type="PANTHER" id="PTHR30204:SF69">
    <property type="entry name" value="MERR-FAMILY TRANSCRIPTIONAL REGULATOR"/>
    <property type="match status" value="1"/>
</dbReference>
<dbReference type="AlphaFoldDB" id="A0A1G8FPU2"/>
<evidence type="ECO:0000313" key="5">
    <source>
        <dbReference type="EMBL" id="SDH84178.1"/>
    </source>
</evidence>
<sequence length="114" mass="13184">MLIGELARKTGTSPRLLRYYEQQGLLDASRQPNGYRDYAEDATEVVHRIRLLLDAGLNTESIRSLLPCVHGDDPSIELCSEVDDLLRREIREVREQIELLTRRQRNLERLVEGP</sequence>
<keyword evidence="2" id="KW-0805">Transcription regulation</keyword>
<dbReference type="GO" id="GO:0003677">
    <property type="term" value="F:DNA binding"/>
    <property type="evidence" value="ECO:0007669"/>
    <property type="project" value="UniProtKB-KW"/>
</dbReference>
<evidence type="ECO:0000313" key="6">
    <source>
        <dbReference type="Proteomes" id="UP000183263"/>
    </source>
</evidence>
<dbReference type="RefSeq" id="WP_072736623.1">
    <property type="nucleotide sequence ID" value="NZ_CP048813.1"/>
</dbReference>
<evidence type="ECO:0000256" key="3">
    <source>
        <dbReference type="ARBA" id="ARBA00023125"/>
    </source>
</evidence>
<gene>
    <name evidence="5" type="ORF">SAMN05444695_103354</name>
</gene>
<keyword evidence="4" id="KW-0804">Transcription</keyword>
<dbReference type="Pfam" id="PF13411">
    <property type="entry name" value="MerR_1"/>
    <property type="match status" value="1"/>
</dbReference>
<keyword evidence="6" id="KW-1185">Reference proteome</keyword>
<dbReference type="CDD" id="cd01282">
    <property type="entry name" value="HTH_MerR-like_sg3"/>
    <property type="match status" value="1"/>
</dbReference>
<name>A0A1G8FPU2_9NOCA</name>
<protein>
    <submittedName>
        <fullName evidence="5">DNA-binding transcriptional regulator, MerR family</fullName>
    </submittedName>
</protein>
<dbReference type="InterPro" id="IPR047057">
    <property type="entry name" value="MerR_fam"/>
</dbReference>
<dbReference type="SUPFAM" id="SSF46955">
    <property type="entry name" value="Putative DNA-binding domain"/>
    <property type="match status" value="1"/>
</dbReference>